<sequence>MIHAYDNNYLPRAQTLMGVMFHVAVYDLNIPLEIFYDKFLFSKISSYFEAGDSTILAGTSGVELALDIINDDTKANNIHPIFDRTPEYWCGWALAYFQWYSGLKFLQINKYISIREILNMYNPYHEMDIGHFCDHMFALYNSRKPFSNLKLLRLDANLSQSELSKLSEVPVRTIQQYEQKQKKINKASAETIIKLAKVLNCSVLDLMEFDNT</sequence>
<dbReference type="RefSeq" id="WP_154426897.1">
    <property type="nucleotide sequence ID" value="NZ_VUNN01000034.1"/>
</dbReference>
<protein>
    <submittedName>
        <fullName evidence="2">Helix-turn-helix transcriptional regulator</fullName>
    </submittedName>
</protein>
<dbReference type="AlphaFoldDB" id="A0A7X2PF53"/>
<proteinExistence type="predicted"/>
<dbReference type="Pfam" id="PF01381">
    <property type="entry name" value="HTH_3"/>
    <property type="match status" value="1"/>
</dbReference>
<evidence type="ECO:0000259" key="1">
    <source>
        <dbReference type="PROSITE" id="PS50943"/>
    </source>
</evidence>
<dbReference type="EMBL" id="VUNN01000034">
    <property type="protein sequence ID" value="MSU07278.1"/>
    <property type="molecule type" value="Genomic_DNA"/>
</dbReference>
<dbReference type="GO" id="GO:0003677">
    <property type="term" value="F:DNA binding"/>
    <property type="evidence" value="ECO:0007669"/>
    <property type="project" value="InterPro"/>
</dbReference>
<name>A0A7X2PF53_9SPIO</name>
<dbReference type="SMART" id="SM00530">
    <property type="entry name" value="HTH_XRE"/>
    <property type="match status" value="1"/>
</dbReference>
<comment type="caution">
    <text evidence="2">The sequence shown here is derived from an EMBL/GenBank/DDBJ whole genome shotgun (WGS) entry which is preliminary data.</text>
</comment>
<dbReference type="Proteomes" id="UP000460549">
    <property type="component" value="Unassembled WGS sequence"/>
</dbReference>
<dbReference type="InterPro" id="IPR001387">
    <property type="entry name" value="Cro/C1-type_HTH"/>
</dbReference>
<evidence type="ECO:0000313" key="3">
    <source>
        <dbReference type="Proteomes" id="UP000460549"/>
    </source>
</evidence>
<dbReference type="InterPro" id="IPR010982">
    <property type="entry name" value="Lambda_DNA-bd_dom_sf"/>
</dbReference>
<dbReference type="PROSITE" id="PS50943">
    <property type="entry name" value="HTH_CROC1"/>
    <property type="match status" value="1"/>
</dbReference>
<dbReference type="SUPFAM" id="SSF47413">
    <property type="entry name" value="lambda repressor-like DNA-binding domains"/>
    <property type="match status" value="1"/>
</dbReference>
<organism evidence="2 3">
    <name type="scientific">Bullifex porci</name>
    <dbReference type="NCBI Taxonomy" id="2606638"/>
    <lineage>
        <taxon>Bacteria</taxon>
        <taxon>Pseudomonadati</taxon>
        <taxon>Spirochaetota</taxon>
        <taxon>Spirochaetia</taxon>
        <taxon>Spirochaetales</taxon>
        <taxon>Spirochaetaceae</taxon>
        <taxon>Bullifex</taxon>
    </lineage>
</organism>
<keyword evidence="3" id="KW-1185">Reference proteome</keyword>
<feature type="domain" description="HTH cro/C1-type" evidence="1">
    <location>
        <begin position="149"/>
        <end position="206"/>
    </location>
</feature>
<evidence type="ECO:0000313" key="2">
    <source>
        <dbReference type="EMBL" id="MSU07278.1"/>
    </source>
</evidence>
<accession>A0A7X2PF53</accession>
<dbReference type="CDD" id="cd00093">
    <property type="entry name" value="HTH_XRE"/>
    <property type="match status" value="1"/>
</dbReference>
<dbReference type="Gene3D" id="1.10.260.40">
    <property type="entry name" value="lambda repressor-like DNA-binding domains"/>
    <property type="match status" value="1"/>
</dbReference>
<reference evidence="2 3" key="1">
    <citation type="submission" date="2019-08" db="EMBL/GenBank/DDBJ databases">
        <title>In-depth cultivation of the pig gut microbiome towards novel bacterial diversity and tailored functional studies.</title>
        <authorList>
            <person name="Wylensek D."/>
            <person name="Hitch T.C.A."/>
            <person name="Clavel T."/>
        </authorList>
    </citation>
    <scope>NUCLEOTIDE SEQUENCE [LARGE SCALE GENOMIC DNA]</scope>
    <source>
        <strain evidence="2 3">NM-380-WT-3C1</strain>
    </source>
</reference>
<gene>
    <name evidence="2" type="ORF">FYJ80_10965</name>
</gene>